<dbReference type="EMBL" id="KI968748">
    <property type="protein sequence ID" value="EUN25711.1"/>
    <property type="molecule type" value="Genomic_DNA"/>
</dbReference>
<dbReference type="Proteomes" id="UP000054337">
    <property type="component" value="Unassembled WGS sequence"/>
</dbReference>
<keyword evidence="2" id="KW-1185">Reference proteome</keyword>
<dbReference type="AlphaFoldDB" id="W7EC35"/>
<protein>
    <submittedName>
        <fullName evidence="1">Uncharacterized protein</fullName>
    </submittedName>
</protein>
<dbReference type="RefSeq" id="XP_014555294.1">
    <property type="nucleotide sequence ID" value="XM_014699808.1"/>
</dbReference>
<evidence type="ECO:0000313" key="1">
    <source>
        <dbReference type="EMBL" id="EUN25711.1"/>
    </source>
</evidence>
<organism evidence="1 2">
    <name type="scientific">Bipolaris victoriae (strain FI3)</name>
    <name type="common">Victoria blight of oats agent</name>
    <name type="synonym">Cochliobolus victoriae</name>
    <dbReference type="NCBI Taxonomy" id="930091"/>
    <lineage>
        <taxon>Eukaryota</taxon>
        <taxon>Fungi</taxon>
        <taxon>Dikarya</taxon>
        <taxon>Ascomycota</taxon>
        <taxon>Pezizomycotina</taxon>
        <taxon>Dothideomycetes</taxon>
        <taxon>Pleosporomycetidae</taxon>
        <taxon>Pleosporales</taxon>
        <taxon>Pleosporineae</taxon>
        <taxon>Pleosporaceae</taxon>
        <taxon>Bipolaris</taxon>
    </lineage>
</organism>
<accession>W7EC35</accession>
<gene>
    <name evidence="1" type="ORF">COCVIDRAFT_102782</name>
</gene>
<dbReference type="HOGENOM" id="CLU_2903878_0_0_1"/>
<reference evidence="1 2" key="1">
    <citation type="journal article" date="2013" name="PLoS Genet.">
        <title>Comparative genome structure, secondary metabolite, and effector coding capacity across Cochliobolus pathogens.</title>
        <authorList>
            <person name="Condon B.J."/>
            <person name="Leng Y."/>
            <person name="Wu D."/>
            <person name="Bushley K.E."/>
            <person name="Ohm R.A."/>
            <person name="Otillar R."/>
            <person name="Martin J."/>
            <person name="Schackwitz W."/>
            <person name="Grimwood J."/>
            <person name="MohdZainudin N."/>
            <person name="Xue C."/>
            <person name="Wang R."/>
            <person name="Manning V.A."/>
            <person name="Dhillon B."/>
            <person name="Tu Z.J."/>
            <person name="Steffenson B.J."/>
            <person name="Salamov A."/>
            <person name="Sun H."/>
            <person name="Lowry S."/>
            <person name="LaButti K."/>
            <person name="Han J."/>
            <person name="Copeland A."/>
            <person name="Lindquist E."/>
            <person name="Barry K."/>
            <person name="Schmutz J."/>
            <person name="Baker S.E."/>
            <person name="Ciuffetti L.M."/>
            <person name="Grigoriev I.V."/>
            <person name="Zhong S."/>
            <person name="Turgeon B.G."/>
        </authorList>
    </citation>
    <scope>NUCLEOTIDE SEQUENCE [LARGE SCALE GENOMIC DNA]</scope>
    <source>
        <strain evidence="1 2">FI3</strain>
    </source>
</reference>
<proteinExistence type="predicted"/>
<evidence type="ECO:0000313" key="2">
    <source>
        <dbReference type="Proteomes" id="UP000054337"/>
    </source>
</evidence>
<sequence length="75" mass="8942">MRIQWRFKAQLSHLNGRERVFDPKDHCIRIPYRLVFVHPSTAKRCGPMCLIYHLISHVPQSFRCFDDDVYMAPPV</sequence>
<name>W7EC35_BIPV3</name>
<dbReference type="GeneID" id="26248439"/>